<feature type="compositionally biased region" description="Low complexity" evidence="1">
    <location>
        <begin position="20"/>
        <end position="31"/>
    </location>
</feature>
<name>A0A9P7RA07_9PEZI</name>
<protein>
    <submittedName>
        <fullName evidence="2">DUF1330 domain-containing protein</fullName>
    </submittedName>
</protein>
<evidence type="ECO:0000313" key="3">
    <source>
        <dbReference type="Proteomes" id="UP000699042"/>
    </source>
</evidence>
<evidence type="ECO:0000256" key="1">
    <source>
        <dbReference type="SAM" id="MobiDB-lite"/>
    </source>
</evidence>
<dbReference type="EMBL" id="JAESDN010000003">
    <property type="protein sequence ID" value="KAG7053670.1"/>
    <property type="molecule type" value="Genomic_DNA"/>
</dbReference>
<dbReference type="Proteomes" id="UP000699042">
    <property type="component" value="Unassembled WGS sequence"/>
</dbReference>
<proteinExistence type="predicted"/>
<feature type="region of interest" description="Disordered" evidence="1">
    <location>
        <begin position="1"/>
        <end position="34"/>
    </location>
</feature>
<accession>A0A9P7RA07</accession>
<evidence type="ECO:0000313" key="2">
    <source>
        <dbReference type="EMBL" id="KAG7053670.1"/>
    </source>
</evidence>
<organism evidence="2 3">
    <name type="scientific">Colletotrichum scovillei</name>
    <dbReference type="NCBI Taxonomy" id="1209932"/>
    <lineage>
        <taxon>Eukaryota</taxon>
        <taxon>Fungi</taxon>
        <taxon>Dikarya</taxon>
        <taxon>Ascomycota</taxon>
        <taxon>Pezizomycotina</taxon>
        <taxon>Sordariomycetes</taxon>
        <taxon>Hypocreomycetidae</taxon>
        <taxon>Glomerellales</taxon>
        <taxon>Glomerellaceae</taxon>
        <taxon>Colletotrichum</taxon>
        <taxon>Colletotrichum acutatum species complex</taxon>
    </lineage>
</organism>
<gene>
    <name evidence="2" type="ORF">JMJ77_000755</name>
</gene>
<comment type="caution">
    <text evidence="2">The sequence shown here is derived from an EMBL/GenBank/DDBJ whole genome shotgun (WGS) entry which is preliminary data.</text>
</comment>
<keyword evidence="3" id="KW-1185">Reference proteome</keyword>
<reference evidence="2" key="1">
    <citation type="submission" date="2021-05" db="EMBL/GenBank/DDBJ databases">
        <title>Comparative genomics of three Colletotrichum scovillei strains and genetic complementation revealed genes involved fungal growth and virulence on chili pepper.</title>
        <authorList>
            <person name="Hsieh D.-K."/>
            <person name="Chuang S.-C."/>
            <person name="Chen C.-Y."/>
            <person name="Chao Y.-T."/>
            <person name="Lu M.-Y.J."/>
            <person name="Lee M.-H."/>
            <person name="Shih M.-C."/>
        </authorList>
    </citation>
    <scope>NUCLEOTIDE SEQUENCE</scope>
    <source>
        <strain evidence="2">Coll-153</strain>
    </source>
</reference>
<sequence>MRKASRSFRVNSTQREPDNSKANNRASARAATRCGTTDRLYSSLAIVSLKTPMFSYRTRATSSQSSVSSPSTLAAILPENGTRVPFIVGRAKKAGT</sequence>
<dbReference type="AlphaFoldDB" id="A0A9P7RA07"/>